<feature type="transmembrane region" description="Helical" evidence="1">
    <location>
        <begin position="1021"/>
        <end position="1044"/>
    </location>
</feature>
<keyword evidence="1" id="KW-0812">Transmembrane</keyword>
<feature type="transmembrane region" description="Helical" evidence="1">
    <location>
        <begin position="1237"/>
        <end position="1259"/>
    </location>
</feature>
<evidence type="ECO:0008006" key="4">
    <source>
        <dbReference type="Google" id="ProtNLM"/>
    </source>
</evidence>
<organism evidence="3">
    <name type="scientific">Amphimedon queenslandica</name>
    <name type="common">Sponge</name>
    <dbReference type="NCBI Taxonomy" id="400682"/>
    <lineage>
        <taxon>Eukaryota</taxon>
        <taxon>Metazoa</taxon>
        <taxon>Porifera</taxon>
        <taxon>Demospongiae</taxon>
        <taxon>Heteroscleromorpha</taxon>
        <taxon>Haplosclerida</taxon>
        <taxon>Niphatidae</taxon>
        <taxon>Amphimedon</taxon>
    </lineage>
</organism>
<keyword evidence="2" id="KW-0732">Signal</keyword>
<evidence type="ECO:0000256" key="2">
    <source>
        <dbReference type="SAM" id="SignalP"/>
    </source>
</evidence>
<feature type="chain" id="PRO_5010855070" description="Right handed beta helix domain-containing protein" evidence="2">
    <location>
        <begin position="23"/>
        <end position="1335"/>
    </location>
</feature>
<protein>
    <recommendedName>
        <fullName evidence="4">Right handed beta helix domain-containing protein</fullName>
    </recommendedName>
</protein>
<feature type="transmembrane region" description="Helical" evidence="1">
    <location>
        <begin position="881"/>
        <end position="902"/>
    </location>
</feature>
<dbReference type="EnsemblMetazoa" id="Aqu2.1.40677_001">
    <property type="protein sequence ID" value="Aqu2.1.40677_001"/>
    <property type="gene ID" value="Aqu2.1.40677"/>
</dbReference>
<feature type="transmembrane region" description="Helical" evidence="1">
    <location>
        <begin position="1198"/>
        <end position="1217"/>
    </location>
</feature>
<name>A0A1X7VKV4_AMPQE</name>
<evidence type="ECO:0000256" key="1">
    <source>
        <dbReference type="SAM" id="Phobius"/>
    </source>
</evidence>
<keyword evidence="1" id="KW-1133">Transmembrane helix</keyword>
<feature type="transmembrane region" description="Helical" evidence="1">
    <location>
        <begin position="1077"/>
        <end position="1098"/>
    </location>
</feature>
<keyword evidence="1" id="KW-0472">Membrane</keyword>
<feature type="transmembrane region" description="Helical" evidence="1">
    <location>
        <begin position="1143"/>
        <end position="1162"/>
    </location>
</feature>
<sequence>MKYTSLLFLFFFRLQFLHGVEQKWSHVVCIDESTGNTSFHDTDDPVTCNSNIANTSLTQTLFNSLTNGTLLYIKASKLSMSESLSLSYKDQIGLHSKLNNTIITCESIPLGVNHTGYGIKFIRVSSLSLRGLSFLNCGALQSSTSVNTSTSNHPQLFRSALYLLNCTDIDLSYVRIVSSIGTGLTLFDCNGVVNITNCEFKDNAVSKKESFSGGNGVYIEFTYCSPDWFALCTSDEAAKRTNNINSHYSIRDTRFIGNNASRLMTNSHLRINNGGKSFRGMGKGGGGLSVFLRGNAKYNVFYLENLNFTSNNAYNYGGGLYLHFQDSSNNNTVFLSGSYFHDNRAEQSGGAINIGFYFPMQTHEAPPRNNAIEISGTLFERNSAEVGGGVLLFSSSNEESLNNSFKFIDCIWRENEGMSGSAVMCSVIEYLPTTNSILPEPLFIDCLFEYNHIKQSLMEFSYNEPALEQTQRGSGTIYMKLFTLHFGGNTQFMHNNGTAIYAVNSIIKIANDTDISFFSNRGNYGGAIALVGLSSIQVGISVSFNFTSNNALNDGGAINDYSIDKLSSHQFGLCFIEYTYPPPCNSDEGKATFVFEDNRSMKNSGNSIYSSSLQPCSLLCCSSSSMTTLSPEKILKCIGISFNGSRFSYHVATEGTSFDYNNKSSIYYIPGKAFKLPVVMVDEVGSRLKTVPLRGMILNNDENDGDICRLEHLYTYNYHFTLFGRPERNVTLAVGTYFFRNISFKMELTLSNCPPGFNYDNGTCKCSISNGSWSYIGIYACDNTAFSALAYIGYWVGYIPVNDTRPESLITTTCPLGYCDTGNGTEIHLPSNPSSTELDVIMCRSRNRTGIICGSCIEGHSVYYHSYTYRCGPDTYCHLGVLFYILSEILPLTIIFSIVIMFRLNFTSGYLNGYVLFAQMLDSLSLEANGAVLIEQENQKRALEVLHILYSPFNFDFFTIEPLSFCFSKGWTFLQVTSIKFLTLTIALMLVILLVVIMRCSCCYKIQLLCFKSKITNSASLIQGLSAFLVLSYGLCCNSCYKILNIAMPNGMGHRGHAARVFRMGNLEYLSNEHLPYALLAMFFFVAMVVGPTLFLLLQPLGYKFLPEKVLNYAKTRWVFKRIELASPFLDTFQGCFKDRYRFFAGLYLIYRSVASGTFALYNSRFEVYLVTEVILVFMLALHAWVQPYKKKLHNHIDTGIFLIMVIVNTLTMYRYHETQVQTRSTSLEIVTDFQLFLVYVPATCLAFALLFYTLYGCLNLLKKHGYWKSNGEDDSLPDLLVSREIRTRRWTLRRPSFTTFTPKKPEELVLKYDSLTDFSCERSTIKINTTKSTQ</sequence>
<dbReference type="OrthoDB" id="5989148at2759"/>
<feature type="transmembrane region" description="Helical" evidence="1">
    <location>
        <begin position="981"/>
        <end position="1000"/>
    </location>
</feature>
<evidence type="ECO:0000313" key="3">
    <source>
        <dbReference type="EnsemblMetazoa" id="Aqu2.1.40677_001"/>
    </source>
</evidence>
<dbReference type="InterPro" id="IPR011050">
    <property type="entry name" value="Pectin_lyase_fold/virulence"/>
</dbReference>
<feature type="signal peptide" evidence="2">
    <location>
        <begin position="1"/>
        <end position="22"/>
    </location>
</feature>
<dbReference type="SUPFAM" id="SSF51126">
    <property type="entry name" value="Pectin lyase-like"/>
    <property type="match status" value="1"/>
</dbReference>
<proteinExistence type="predicted"/>
<dbReference type="InParanoid" id="A0A1X7VKV4"/>
<accession>A0A1X7VKV4</accession>
<feature type="transmembrane region" description="Helical" evidence="1">
    <location>
        <begin position="1168"/>
        <end position="1186"/>
    </location>
</feature>
<reference evidence="3" key="1">
    <citation type="submission" date="2017-05" db="UniProtKB">
        <authorList>
            <consortium name="EnsemblMetazoa"/>
        </authorList>
    </citation>
    <scope>IDENTIFICATION</scope>
</reference>